<evidence type="ECO:0000313" key="4">
    <source>
        <dbReference type="Proteomes" id="UP000002671"/>
    </source>
</evidence>
<dbReference type="GeneID" id="1208811"/>
<protein>
    <submittedName>
        <fullName evidence="3">Uncharacterized protein</fullName>
    </submittedName>
</protein>
<dbReference type="Proteomes" id="UP000002671">
    <property type="component" value="Chromosome"/>
</dbReference>
<feature type="region of interest" description="Disordered" evidence="2">
    <location>
        <begin position="1"/>
        <end position="22"/>
    </location>
</feature>
<dbReference type="RefSeq" id="WP_010957889.1">
    <property type="nucleotide sequence ID" value="NC_002971.4"/>
</dbReference>
<gene>
    <name evidence="3" type="ordered locus">CBU_0918</name>
</gene>
<dbReference type="KEGG" id="cbu:CBU_0918"/>
<dbReference type="RefSeq" id="NP_819932.1">
    <property type="nucleotide sequence ID" value="NC_002971.4"/>
</dbReference>
<dbReference type="EnsemblBacteria" id="AAO90446">
    <property type="protein sequence ID" value="AAO90446"/>
    <property type="gene ID" value="CBU_0918"/>
</dbReference>
<dbReference type="AlphaFoldDB" id="Q83D27"/>
<accession>Q83D27</accession>
<dbReference type="STRING" id="227377.CBU_0918"/>
<evidence type="ECO:0000313" key="3">
    <source>
        <dbReference type="EMBL" id="AAO90446.1"/>
    </source>
</evidence>
<keyword evidence="1" id="KW-0175">Coiled coil</keyword>
<reference evidence="3 4" key="1">
    <citation type="journal article" date="2003" name="Proc. Natl. Acad. Sci. U.S.A.">
        <title>Complete genome sequence of the Q-fever pathogen, Coxiella burnetii.</title>
        <authorList>
            <person name="Seshadri R."/>
            <person name="Paulsen I.T."/>
            <person name="Eisen J.A."/>
            <person name="Read T.D."/>
            <person name="Nelson K.E."/>
            <person name="Nelson W.C."/>
            <person name="Ward N.L."/>
            <person name="Tettelin H."/>
            <person name="Davidsen T.M."/>
            <person name="Beanan M.J."/>
            <person name="Deboy R.T."/>
            <person name="Daugherty S.C."/>
            <person name="Brinkac L.M."/>
            <person name="Madupu R."/>
            <person name="Dodson R.J."/>
            <person name="Khouri H.M."/>
            <person name="Lee K.H."/>
            <person name="Carty H.A."/>
            <person name="Scanlan D."/>
            <person name="Heinzen R.A."/>
            <person name="Thompson H.A."/>
            <person name="Samuel J.E."/>
            <person name="Fraser C.M."/>
            <person name="Heidelberg J.F."/>
        </authorList>
    </citation>
    <scope>NUCLEOTIDE SEQUENCE [LARGE SCALE GENOMIC DNA]</scope>
    <source>
        <strain evidence="4">RSA 493 / Nine Mile phase I</strain>
    </source>
</reference>
<dbReference type="HOGENOM" id="CLU_017955_0_0_6"/>
<proteinExistence type="predicted"/>
<dbReference type="PATRIC" id="fig|227377.7.peg.907"/>
<evidence type="ECO:0000256" key="2">
    <source>
        <dbReference type="SAM" id="MobiDB-lite"/>
    </source>
</evidence>
<dbReference type="EMBL" id="AE016828">
    <property type="protein sequence ID" value="AAO90446.1"/>
    <property type="molecule type" value="Genomic_DNA"/>
</dbReference>
<name>Q83D27_COXBU</name>
<organism evidence="3 4">
    <name type="scientific">Coxiella burnetii (strain RSA 493 / Nine Mile phase I)</name>
    <dbReference type="NCBI Taxonomy" id="227377"/>
    <lineage>
        <taxon>Bacteria</taxon>
        <taxon>Pseudomonadati</taxon>
        <taxon>Pseudomonadota</taxon>
        <taxon>Gammaproteobacteria</taxon>
        <taxon>Legionellales</taxon>
        <taxon>Coxiellaceae</taxon>
        <taxon>Coxiella</taxon>
    </lineage>
</organism>
<evidence type="ECO:0000256" key="1">
    <source>
        <dbReference type="SAM" id="Coils"/>
    </source>
</evidence>
<sequence length="589" mass="69186">MKSSRREYNHRLESLTRPKESTLSSDYYAVSEEKGEDQFYQGSEVLVDELKRLNKELSDKKAELDQLCLEFKTQNEQLNFLKKQLRIEIQQKKKLECEFEILADSNYKLLEQKRALENYYSLETDKSARLKEELITETEKIRDLLEQFEFQGKELKSVRRILELEVSEKEKLKKELGSLYADIEVLSQEVTSSKRTIESMAWKIKLLGLQLIDHENKLSKVFSTQKELVESLALKDEEIQKLTQKLIDKDDEFDELAREFESQKKRLNELKKKLETEIQKNSEREGLENELKNKTEAVNELLNKFESQVEEGKKLRREFELEAQEKEKLKKELESLSIHIEALLKDIASLKKTVELKDDQIKLLTSTYSDRDDEFETLSAEFKAQNELLDIIKRQLETKDRQIKILTSDLVSLDVESMLPQINKQTKQYIAVNQIKFEEINNEEHNALFPSQSGLGELTRKSSSYRSELCYKVKGFSCGSLEQKFEHLADALWHELRIKGNLQNRKTIKISNTVPSSPRIKKLCLEIFQERFIGTYIKFAVDDSALNQSKLTDLSQDRLSTNPFTVFNGNMRRSTMTEERKERQARFIY</sequence>
<feature type="compositionally biased region" description="Basic and acidic residues" evidence="2">
    <location>
        <begin position="1"/>
        <end position="20"/>
    </location>
</feature>
<reference evidence="3 4" key="2">
    <citation type="journal article" date="2009" name="Infect. Immun.">
        <title>Comparative genomics reveal extensive transposon-mediated genomic plasticity and diversity among potential effector proteins within the genus Coxiella.</title>
        <authorList>
            <person name="Beare P.A."/>
            <person name="Unsworth N."/>
            <person name="Andoh M."/>
            <person name="Voth D.E."/>
            <person name="Omsland A."/>
            <person name="Gilk S.D."/>
            <person name="Williams K.P."/>
            <person name="Sobral B.W."/>
            <person name="Kupko J.J.III."/>
            <person name="Porcella S.F."/>
            <person name="Samuel J.E."/>
            <person name="Heinzen R.A."/>
        </authorList>
    </citation>
    <scope>NUCLEOTIDE SEQUENCE [LARGE SCALE GENOMIC DNA]</scope>
    <source>
        <strain evidence="4">RSA 493 / Nine Mile phase I</strain>
    </source>
</reference>
<feature type="coiled-coil region" evidence="1">
    <location>
        <begin position="225"/>
        <end position="360"/>
    </location>
</feature>
<feature type="coiled-coil region" evidence="1">
    <location>
        <begin position="127"/>
        <end position="189"/>
    </location>
</feature>
<keyword evidence="4" id="KW-1185">Reference proteome</keyword>
<feature type="coiled-coil region" evidence="1">
    <location>
        <begin position="40"/>
        <end position="98"/>
    </location>
</feature>